<proteinExistence type="predicted"/>
<reference evidence="3 4" key="1">
    <citation type="submission" date="2011-04" db="EMBL/GenBank/DDBJ databases">
        <title>Complete sequence of Cellulomonas fimi ATCC 484.</title>
        <authorList>
            <consortium name="US DOE Joint Genome Institute"/>
            <person name="Lucas S."/>
            <person name="Han J."/>
            <person name="Lapidus A."/>
            <person name="Cheng J.-F."/>
            <person name="Goodwin L."/>
            <person name="Pitluck S."/>
            <person name="Peters L."/>
            <person name="Chertkov O."/>
            <person name="Detter J.C."/>
            <person name="Han C."/>
            <person name="Tapia R."/>
            <person name="Land M."/>
            <person name="Hauser L."/>
            <person name="Kyrpides N."/>
            <person name="Ivanova N."/>
            <person name="Ovchinnikova G."/>
            <person name="Pagani I."/>
            <person name="Mead D."/>
            <person name="Brumm P."/>
            <person name="Woyke T."/>
        </authorList>
    </citation>
    <scope>NUCLEOTIDE SEQUENCE [LARGE SCALE GENOMIC DNA]</scope>
    <source>
        <strain evidence="4">ATCC 484 / DSM 20113 / JCM 1341 / NBRC 15513 / NCIMB 8980 / NCTC 7547</strain>
    </source>
</reference>
<feature type="transmembrane region" description="Helical" evidence="2">
    <location>
        <begin position="34"/>
        <end position="59"/>
    </location>
</feature>
<dbReference type="Proteomes" id="UP000008460">
    <property type="component" value="Chromosome"/>
</dbReference>
<evidence type="ECO:0000313" key="3">
    <source>
        <dbReference type="EMBL" id="AEE47882.1"/>
    </source>
</evidence>
<keyword evidence="4" id="KW-1185">Reference proteome</keyword>
<keyword evidence="2" id="KW-1133">Transmembrane helix</keyword>
<protein>
    <submittedName>
        <fullName evidence="3">Uncharacterized protein</fullName>
    </submittedName>
</protein>
<feature type="transmembrane region" description="Helical" evidence="2">
    <location>
        <begin position="191"/>
        <end position="217"/>
    </location>
</feature>
<organism evidence="3 4">
    <name type="scientific">Cellulomonas fimi (strain ATCC 484 / DSM 20113 / JCM 1341 / CCUG 24087 / LMG 16345 / NBRC 15513 / NCIMB 8980 / NCTC 7547 / NRS-133)</name>
    <dbReference type="NCBI Taxonomy" id="590998"/>
    <lineage>
        <taxon>Bacteria</taxon>
        <taxon>Bacillati</taxon>
        <taxon>Actinomycetota</taxon>
        <taxon>Actinomycetes</taxon>
        <taxon>Micrococcales</taxon>
        <taxon>Cellulomonadaceae</taxon>
        <taxon>Cellulomonas</taxon>
    </lineage>
</organism>
<keyword evidence="2" id="KW-0472">Membrane</keyword>
<evidence type="ECO:0000256" key="1">
    <source>
        <dbReference type="SAM" id="MobiDB-lite"/>
    </source>
</evidence>
<dbReference type="HOGENOM" id="CLU_1173765_0_0_11"/>
<dbReference type="KEGG" id="cfi:Celf_3776"/>
<gene>
    <name evidence="3" type="ordered locus">Celf_3776</name>
</gene>
<feature type="region of interest" description="Disordered" evidence="1">
    <location>
        <begin position="1"/>
        <end position="21"/>
    </location>
</feature>
<sequence length="227" mass="22301">MDASAPNPPAPAPNPQVPGTPPVVAGRTSLVGPVVLTSVAALLVVAAVVVTVLVVRAFAGLLPLGVVGADGGAGPAAVGESSVPGTVELELEEGLHDVFLVLPGGQAHGGLEGEVLVVGPDGGSVDVDDAPGVSISAARGDHHAFNVAAFRAPTAGEYTLTFPPSTPPDALAVVAEGQEVPSFLAGVFGTIAGVLVAVALGVVAIPLLITGIAWWVVRASARRRVPA</sequence>
<evidence type="ECO:0000256" key="2">
    <source>
        <dbReference type="SAM" id="Phobius"/>
    </source>
</evidence>
<keyword evidence="2" id="KW-0812">Transmembrane</keyword>
<dbReference type="RefSeq" id="WP_013772905.1">
    <property type="nucleotide sequence ID" value="NC_015514.1"/>
</dbReference>
<dbReference type="AlphaFoldDB" id="F4H5F9"/>
<name>F4H5F9_CELFA</name>
<evidence type="ECO:0000313" key="4">
    <source>
        <dbReference type="Proteomes" id="UP000008460"/>
    </source>
</evidence>
<accession>F4H5F9</accession>
<dbReference type="EMBL" id="CP002666">
    <property type="protein sequence ID" value="AEE47882.1"/>
    <property type="molecule type" value="Genomic_DNA"/>
</dbReference>